<feature type="transmembrane region" description="Helical" evidence="2">
    <location>
        <begin position="269"/>
        <end position="295"/>
    </location>
</feature>
<evidence type="ECO:0000256" key="2">
    <source>
        <dbReference type="SAM" id="Phobius"/>
    </source>
</evidence>
<reference evidence="3" key="1">
    <citation type="submission" date="2021-02" db="EMBL/GenBank/DDBJ databases">
        <authorList>
            <person name="Dougan E. K."/>
            <person name="Rhodes N."/>
            <person name="Thang M."/>
            <person name="Chan C."/>
        </authorList>
    </citation>
    <scope>NUCLEOTIDE SEQUENCE</scope>
</reference>
<feature type="transmembrane region" description="Helical" evidence="2">
    <location>
        <begin position="778"/>
        <end position="804"/>
    </location>
</feature>
<proteinExistence type="predicted"/>
<accession>A0A812IV01</accession>
<name>A0A812IV01_9DINO</name>
<organism evidence="3 4">
    <name type="scientific">Symbiodinium necroappetens</name>
    <dbReference type="NCBI Taxonomy" id="1628268"/>
    <lineage>
        <taxon>Eukaryota</taxon>
        <taxon>Sar</taxon>
        <taxon>Alveolata</taxon>
        <taxon>Dinophyceae</taxon>
        <taxon>Suessiales</taxon>
        <taxon>Symbiodiniaceae</taxon>
        <taxon>Symbiodinium</taxon>
    </lineage>
</organism>
<keyword evidence="2" id="KW-0472">Membrane</keyword>
<gene>
    <name evidence="3" type="ORF">SNEC2469_LOCUS678</name>
</gene>
<feature type="transmembrane region" description="Helical" evidence="2">
    <location>
        <begin position="720"/>
        <end position="741"/>
    </location>
</feature>
<dbReference type="OrthoDB" id="430741at2759"/>
<dbReference type="Proteomes" id="UP000601435">
    <property type="component" value="Unassembled WGS sequence"/>
</dbReference>
<feature type="transmembrane region" description="Helical" evidence="2">
    <location>
        <begin position="372"/>
        <end position="394"/>
    </location>
</feature>
<feature type="transmembrane region" description="Helical" evidence="2">
    <location>
        <begin position="400"/>
        <end position="422"/>
    </location>
</feature>
<evidence type="ECO:0000313" key="4">
    <source>
        <dbReference type="Proteomes" id="UP000601435"/>
    </source>
</evidence>
<keyword evidence="2" id="KW-0812">Transmembrane</keyword>
<feature type="region of interest" description="Disordered" evidence="1">
    <location>
        <begin position="1"/>
        <end position="20"/>
    </location>
</feature>
<protein>
    <submittedName>
        <fullName evidence="3">Uncharacterized protein</fullName>
    </submittedName>
</protein>
<keyword evidence="2" id="KW-1133">Transmembrane helix</keyword>
<feature type="transmembrane region" description="Helical" evidence="2">
    <location>
        <begin position="434"/>
        <end position="459"/>
    </location>
</feature>
<feature type="transmembrane region" description="Helical" evidence="2">
    <location>
        <begin position="126"/>
        <end position="143"/>
    </location>
</feature>
<evidence type="ECO:0000256" key="1">
    <source>
        <dbReference type="SAM" id="MobiDB-lite"/>
    </source>
</evidence>
<sequence length="874" mass="96738">MSRGGDGSEEDESQGSPVSGRISELSTVLDAQRLRGVPLHWALQLRHWTNVEGQVGQATAAKNYSDLSRPVKALDAFVSHDWASSGLLKVLSLLIVYNSGAAFCTSLVVSILVGVLRGFGRLPNEHWTVVFGIFSFFVVFGFWQQLRRPFRRPAMVFVDKMCIAQHDASLKRHGIMGMPAFLLNSEDLIILFTSNYCKRLWCCFEMATFLKDVPRQRKMLIMPLKTAQLLCLASGIWFLLVIGWNVLYYEFVSPAGEMKSGQNSLKTGMVLNGLILLVAVAAVLPLFSLGIELAAEMDEAFGQMMYSMLRKWYGPEREELESDRIHLDKFNLKIRKGLAPRVAAIASGFALPGNYTLYMVGASSVPYIADPIATWIAAYSSTGLSGYAFFVWSLRVATRWGTVALASILAVRISLPLWKLGLRIRWKGSKQVRWLIVLWTSTVVLAFTSLVWGSVFFSLRQTADDQLLPVRFHGSDEQTEHSVVCHEIMLTFTANAAKVCHAAWETQGIPVKRFGSGAAAAKVVERMARLVELTLEDLQVEFRALNIPAEAPQPNTKRDLLALLEKLVMWQEMPLKELQKDCREMEVSTCSLSGVRLSDAEHRKELLQRCCLGHYLVSWAGQGFPVRRLETMPAALQVVSRVRQLDVMDEPAMRTEFAALGLPPEACKDCTREAMRQLERCSCFGMLSFEGPLAFLQFCRNQECNVYVPADDCDTAHHDIVGAAGITLVISFSLITGAFTFKWFEMTGTVHTVMQVTMCAEGVLWAVAAGFLTKINMIVNNAAVAVGQTIICFGGIFFAVSGLYDGIPGKIISIHYVLAPDTHALFADACPYYGITCVSTACICEGPLSVMLLGPSCLRYSARCCGIARRGQTT</sequence>
<evidence type="ECO:0000313" key="3">
    <source>
        <dbReference type="EMBL" id="CAE7179516.1"/>
    </source>
</evidence>
<comment type="caution">
    <text evidence="3">The sequence shown here is derived from an EMBL/GenBank/DDBJ whole genome shotgun (WGS) entry which is preliminary data.</text>
</comment>
<dbReference type="AlphaFoldDB" id="A0A812IV01"/>
<dbReference type="EMBL" id="CAJNJA010004381">
    <property type="protein sequence ID" value="CAE7179516.1"/>
    <property type="molecule type" value="Genomic_DNA"/>
</dbReference>
<feature type="transmembrane region" description="Helical" evidence="2">
    <location>
        <begin position="227"/>
        <end position="249"/>
    </location>
</feature>
<feature type="transmembrane region" description="Helical" evidence="2">
    <location>
        <begin position="90"/>
        <end position="114"/>
    </location>
</feature>
<feature type="transmembrane region" description="Helical" evidence="2">
    <location>
        <begin position="753"/>
        <end position="772"/>
    </location>
</feature>
<keyword evidence="4" id="KW-1185">Reference proteome</keyword>